<dbReference type="InterPro" id="IPR025714">
    <property type="entry name" value="Methyltranfer_dom"/>
</dbReference>
<dbReference type="GO" id="GO:0008168">
    <property type="term" value="F:methyltransferase activity"/>
    <property type="evidence" value="ECO:0007669"/>
    <property type="project" value="UniProtKB-KW"/>
</dbReference>
<proteinExistence type="predicted"/>
<dbReference type="OrthoDB" id="5502211at2"/>
<reference evidence="2 3" key="1">
    <citation type="submission" date="2017-02" db="EMBL/GenBank/DDBJ databases">
        <authorList>
            <person name="Peterson S.W."/>
        </authorList>
    </citation>
    <scope>NUCLEOTIDE SEQUENCE [LARGE SCALE GENOMIC DNA]</scope>
    <source>
        <strain evidence="2 3">ATCC BAA-908</strain>
    </source>
</reference>
<dbReference type="Pfam" id="PF13679">
    <property type="entry name" value="Methyltransf_32"/>
    <property type="match status" value="1"/>
</dbReference>
<dbReference type="PANTHER" id="PTHR13369:SF3">
    <property type="entry name" value="METHYLTRANSFERASE DOMAIN-CONTAINING PROTEIN"/>
    <property type="match status" value="1"/>
</dbReference>
<evidence type="ECO:0000259" key="1">
    <source>
        <dbReference type="Pfam" id="PF13679"/>
    </source>
</evidence>
<protein>
    <submittedName>
        <fullName evidence="2">Methyltransferase domain-containing protein</fullName>
    </submittedName>
</protein>
<dbReference type="SUPFAM" id="SSF53335">
    <property type="entry name" value="S-adenosyl-L-methionine-dependent methyltransferases"/>
    <property type="match status" value="1"/>
</dbReference>
<dbReference type="AlphaFoldDB" id="A0A1T4K108"/>
<sequence length="407" mass="45834">MIISATFSKPSKNCAETLGKPYTRIKIRYAHSSGKTPYFAESFTETQAFHSQMTEAELDEFIKENAGKTFKNCVIRTESEETTILANKKGEITTLKKKITSTNVFSSQKNGRKNAGTAMNILSKSANRTKNYLIPEGTPVPFLVLLGIMTPEGKIISSKYDKFRQINRFLEFLDDILPAVTGQIKGRTLRIADFGCGKSYLTFAVHYFLTEIKKIDAEIIGLDLKRDVIEYCSRTAERLNLKGLSFDTGNIADYSYKNEPDIVITLHACDTATDYALDYAVKHGCRAILSVPCCQHELNAQLDENKKRWKAENTVPQEFEPLLKYGLIKERFASLATDALRAEYLEKSGYSVQILEFIDMEHTPKNLLIRALKKNPSADRQNPGNTGAKSLAERLNVKPKLKKLLEI</sequence>
<dbReference type="GO" id="GO:0005737">
    <property type="term" value="C:cytoplasm"/>
    <property type="evidence" value="ECO:0007669"/>
    <property type="project" value="TreeGrafter"/>
</dbReference>
<dbReference type="CDD" id="cd02440">
    <property type="entry name" value="AdoMet_MTases"/>
    <property type="match status" value="1"/>
</dbReference>
<keyword evidence="2" id="KW-0489">Methyltransferase</keyword>
<dbReference type="Proteomes" id="UP000190423">
    <property type="component" value="Unassembled WGS sequence"/>
</dbReference>
<dbReference type="InterPro" id="IPR029063">
    <property type="entry name" value="SAM-dependent_MTases_sf"/>
</dbReference>
<dbReference type="GO" id="GO:0032259">
    <property type="term" value="P:methylation"/>
    <property type="evidence" value="ECO:0007669"/>
    <property type="project" value="UniProtKB-KW"/>
</dbReference>
<dbReference type="RefSeq" id="WP_078932834.1">
    <property type="nucleotide sequence ID" value="NZ_FUWG01000006.1"/>
</dbReference>
<gene>
    <name evidence="2" type="ORF">SAMN02745149_00931</name>
</gene>
<keyword evidence="2" id="KW-0808">Transferase</keyword>
<name>A0A1T4K108_TREPO</name>
<dbReference type="EMBL" id="FUWG01000006">
    <property type="protein sequence ID" value="SJZ36111.1"/>
    <property type="molecule type" value="Genomic_DNA"/>
</dbReference>
<evidence type="ECO:0000313" key="3">
    <source>
        <dbReference type="Proteomes" id="UP000190423"/>
    </source>
</evidence>
<evidence type="ECO:0000313" key="2">
    <source>
        <dbReference type="EMBL" id="SJZ36111.1"/>
    </source>
</evidence>
<feature type="domain" description="Methyltransferase" evidence="1">
    <location>
        <begin position="161"/>
        <end position="301"/>
    </location>
</feature>
<dbReference type="STRING" id="261392.SAMN02745149_00931"/>
<organism evidence="2 3">
    <name type="scientific">Treponema porcinum</name>
    <dbReference type="NCBI Taxonomy" id="261392"/>
    <lineage>
        <taxon>Bacteria</taxon>
        <taxon>Pseudomonadati</taxon>
        <taxon>Spirochaetota</taxon>
        <taxon>Spirochaetia</taxon>
        <taxon>Spirochaetales</taxon>
        <taxon>Treponemataceae</taxon>
        <taxon>Treponema</taxon>
    </lineage>
</organism>
<keyword evidence="3" id="KW-1185">Reference proteome</keyword>
<accession>A0A1T4K108</accession>
<dbReference type="Gene3D" id="3.40.50.150">
    <property type="entry name" value="Vaccinia Virus protein VP39"/>
    <property type="match status" value="1"/>
</dbReference>
<dbReference type="GeneID" id="78316231"/>
<dbReference type="PANTHER" id="PTHR13369">
    <property type="match status" value="1"/>
</dbReference>